<dbReference type="InterPro" id="IPR001130">
    <property type="entry name" value="TatD-like"/>
</dbReference>
<proteinExistence type="inferred from homology"/>
<evidence type="ECO:0000313" key="4">
    <source>
        <dbReference type="Proteomes" id="UP000709336"/>
    </source>
</evidence>
<dbReference type="RefSeq" id="WP_169210662.1">
    <property type="nucleotide sequence ID" value="NZ_JAATNW010000004.1"/>
</dbReference>
<comment type="similarity">
    <text evidence="1">Belongs to the metallo-dependent hydrolases superfamily. TatD-type hydrolase family.</text>
</comment>
<dbReference type="CDD" id="cd01310">
    <property type="entry name" value="TatD_DNAse"/>
    <property type="match status" value="1"/>
</dbReference>
<reference evidence="3 4" key="1">
    <citation type="submission" date="2020-03" db="EMBL/GenBank/DDBJ databases">
        <title>Alteromonas ponticola sp. nov., isolated from seawater.</title>
        <authorList>
            <person name="Yoon J.-H."/>
            <person name="Kim Y.-O."/>
        </authorList>
    </citation>
    <scope>NUCLEOTIDE SEQUENCE [LARGE SCALE GENOMIC DNA]</scope>
    <source>
        <strain evidence="3 4">MYP5</strain>
    </source>
</reference>
<dbReference type="PANTHER" id="PTHR46124">
    <property type="entry name" value="D-AMINOACYL-TRNA DEACYLASE"/>
    <property type="match status" value="1"/>
</dbReference>
<dbReference type="GO" id="GO:0016787">
    <property type="term" value="F:hydrolase activity"/>
    <property type="evidence" value="ECO:0007669"/>
    <property type="project" value="UniProtKB-KW"/>
</dbReference>
<gene>
    <name evidence="3" type="ORF">HCJ96_08770</name>
</gene>
<dbReference type="SUPFAM" id="SSF51556">
    <property type="entry name" value="Metallo-dependent hydrolases"/>
    <property type="match status" value="1"/>
</dbReference>
<dbReference type="PROSITE" id="PS01091">
    <property type="entry name" value="TATD_3"/>
    <property type="match status" value="1"/>
</dbReference>
<keyword evidence="2 3" id="KW-0378">Hydrolase</keyword>
<evidence type="ECO:0000256" key="2">
    <source>
        <dbReference type="ARBA" id="ARBA00022801"/>
    </source>
</evidence>
<dbReference type="Gene3D" id="3.20.20.140">
    <property type="entry name" value="Metal-dependent hydrolases"/>
    <property type="match status" value="1"/>
</dbReference>
<accession>A0ABX1R0W4</accession>
<dbReference type="PIRSF" id="PIRSF005902">
    <property type="entry name" value="DNase_TatD"/>
    <property type="match status" value="1"/>
</dbReference>
<dbReference type="InterPro" id="IPR018228">
    <property type="entry name" value="DNase_TatD-rel_CS"/>
</dbReference>
<protein>
    <submittedName>
        <fullName evidence="3">TatD family hydrolase</fullName>
    </submittedName>
</protein>
<evidence type="ECO:0000256" key="1">
    <source>
        <dbReference type="ARBA" id="ARBA00009275"/>
    </source>
</evidence>
<dbReference type="InterPro" id="IPR032466">
    <property type="entry name" value="Metal_Hydrolase"/>
</dbReference>
<name>A0ABX1R0W4_9ALTE</name>
<keyword evidence="4" id="KW-1185">Reference proteome</keyword>
<organism evidence="3 4">
    <name type="scientific">Alteromonas ponticola</name>
    <dbReference type="NCBI Taxonomy" id="2720613"/>
    <lineage>
        <taxon>Bacteria</taxon>
        <taxon>Pseudomonadati</taxon>
        <taxon>Pseudomonadota</taxon>
        <taxon>Gammaproteobacteria</taxon>
        <taxon>Alteromonadales</taxon>
        <taxon>Alteromonadaceae</taxon>
        <taxon>Alteromonas/Salinimonas group</taxon>
        <taxon>Alteromonas</taxon>
    </lineage>
</organism>
<evidence type="ECO:0000313" key="3">
    <source>
        <dbReference type="EMBL" id="NMH60107.1"/>
    </source>
</evidence>
<dbReference type="Proteomes" id="UP000709336">
    <property type="component" value="Unassembled WGS sequence"/>
</dbReference>
<dbReference type="PANTHER" id="PTHR46124:SF3">
    <property type="entry name" value="HYDROLASE"/>
    <property type="match status" value="1"/>
</dbReference>
<dbReference type="EMBL" id="JAATNW010000004">
    <property type="protein sequence ID" value="NMH60107.1"/>
    <property type="molecule type" value="Genomic_DNA"/>
</dbReference>
<comment type="caution">
    <text evidence="3">The sequence shown here is derived from an EMBL/GenBank/DDBJ whole genome shotgun (WGS) entry which is preliminary data.</text>
</comment>
<sequence>MRWFDAGVNLLDRRFEPQAVVESALAAGVSKMCVITTQPDEWQPAMNVAAAYPENLVFTVGIHPHNAKLATPDDFIRLGDALQHAQAVAVGECGLDFNRNFSPPDVQRDVFEQQLRIAVAANKPVYLHERDAFADQARILSAYRAQLTGGIAHCFTGTKTQLEAYLAMGLHIGITGWLCDDKRNASLLEAIEALPADKLILETDAPYLFPKNKRPRARNNEPAYLPSIADKLSEVTNIPSETLSKTSYANTCRLFGITD</sequence>
<dbReference type="Pfam" id="PF01026">
    <property type="entry name" value="TatD_DNase"/>
    <property type="match status" value="1"/>
</dbReference>